<dbReference type="AlphaFoldDB" id="A0A164XJZ8"/>
<keyword evidence="1" id="KW-0694">RNA-binding</keyword>
<dbReference type="PROSITE" id="PS50882">
    <property type="entry name" value="YTH"/>
    <property type="match status" value="2"/>
</dbReference>
<feature type="domain" description="YTH" evidence="4">
    <location>
        <begin position="860"/>
        <end position="1003"/>
    </location>
</feature>
<evidence type="ECO:0000313" key="6">
    <source>
        <dbReference type="Proteomes" id="UP000076722"/>
    </source>
</evidence>
<feature type="compositionally biased region" description="Basic and acidic residues" evidence="2">
    <location>
        <begin position="855"/>
        <end position="878"/>
    </location>
</feature>
<feature type="domain" description="RRM" evidence="3">
    <location>
        <begin position="475"/>
        <end position="561"/>
    </location>
</feature>
<feature type="compositionally biased region" description="Polar residues" evidence="2">
    <location>
        <begin position="885"/>
        <end position="897"/>
    </location>
</feature>
<dbReference type="SUPFAM" id="SSF54928">
    <property type="entry name" value="RNA-binding domain, RBD"/>
    <property type="match status" value="1"/>
</dbReference>
<feature type="compositionally biased region" description="Low complexity" evidence="2">
    <location>
        <begin position="269"/>
        <end position="290"/>
    </location>
</feature>
<reference evidence="5 6" key="1">
    <citation type="journal article" date="2016" name="Mol. Biol. Evol.">
        <title>Comparative Genomics of Early-Diverging Mushroom-Forming Fungi Provides Insights into the Origins of Lignocellulose Decay Capabilities.</title>
        <authorList>
            <person name="Nagy L.G."/>
            <person name="Riley R."/>
            <person name="Tritt A."/>
            <person name="Adam C."/>
            <person name="Daum C."/>
            <person name="Floudas D."/>
            <person name="Sun H."/>
            <person name="Yadav J.S."/>
            <person name="Pangilinan J."/>
            <person name="Larsson K.H."/>
            <person name="Matsuura K."/>
            <person name="Barry K."/>
            <person name="Labutti K."/>
            <person name="Kuo R."/>
            <person name="Ohm R.A."/>
            <person name="Bhattacharya S.S."/>
            <person name="Shirouzu T."/>
            <person name="Yoshinaga Y."/>
            <person name="Martin F.M."/>
            <person name="Grigoriev I.V."/>
            <person name="Hibbett D.S."/>
        </authorList>
    </citation>
    <scope>NUCLEOTIDE SEQUENCE [LARGE SCALE GENOMIC DNA]</scope>
    <source>
        <strain evidence="5 6">HHB9708</strain>
    </source>
</reference>
<feature type="compositionally biased region" description="Low complexity" evidence="2">
    <location>
        <begin position="423"/>
        <end position="437"/>
    </location>
</feature>
<evidence type="ECO:0000259" key="3">
    <source>
        <dbReference type="PROSITE" id="PS50102"/>
    </source>
</evidence>
<dbReference type="InterPro" id="IPR045168">
    <property type="entry name" value="YTH_prot"/>
</dbReference>
<dbReference type="GO" id="GO:0000398">
    <property type="term" value="P:mRNA splicing, via spliceosome"/>
    <property type="evidence" value="ECO:0007669"/>
    <property type="project" value="TreeGrafter"/>
</dbReference>
<dbReference type="STRING" id="1314777.A0A164XJZ8"/>
<feature type="compositionally biased region" description="Basic and acidic residues" evidence="2">
    <location>
        <begin position="594"/>
        <end position="606"/>
    </location>
</feature>
<feature type="compositionally biased region" description="Polar residues" evidence="2">
    <location>
        <begin position="191"/>
        <end position="206"/>
    </location>
</feature>
<dbReference type="PANTHER" id="PTHR12357">
    <property type="entry name" value="YTH YT521-B HOMOLOGY DOMAIN-CONTAINING"/>
    <property type="match status" value="1"/>
</dbReference>
<dbReference type="PROSITE" id="PS50102">
    <property type="entry name" value="RRM"/>
    <property type="match status" value="1"/>
</dbReference>
<dbReference type="InterPro" id="IPR057720">
    <property type="entry name" value="RRM_YTH1"/>
</dbReference>
<feature type="compositionally biased region" description="Basic and acidic residues" evidence="2">
    <location>
        <begin position="764"/>
        <end position="774"/>
    </location>
</feature>
<dbReference type="GO" id="GO:0003729">
    <property type="term" value="F:mRNA binding"/>
    <property type="evidence" value="ECO:0007669"/>
    <property type="project" value="TreeGrafter"/>
</dbReference>
<accession>A0A164XJZ8</accession>
<keyword evidence="6" id="KW-1185">Reference proteome</keyword>
<feature type="compositionally biased region" description="Polar residues" evidence="2">
    <location>
        <begin position="160"/>
        <end position="170"/>
    </location>
</feature>
<feature type="compositionally biased region" description="Acidic residues" evidence="2">
    <location>
        <begin position="607"/>
        <end position="616"/>
    </location>
</feature>
<gene>
    <name evidence="5" type="ORF">SISNIDRAFT_335462</name>
</gene>
<dbReference type="OrthoDB" id="6103986at2759"/>
<dbReference type="GO" id="GO:1990247">
    <property type="term" value="F:N6-methyladenosine-containing RNA reader activity"/>
    <property type="evidence" value="ECO:0007669"/>
    <property type="project" value="TreeGrafter"/>
</dbReference>
<feature type="compositionally biased region" description="Basic residues" evidence="2">
    <location>
        <begin position="1045"/>
        <end position="1054"/>
    </location>
</feature>
<dbReference type="EMBL" id="KV419400">
    <property type="protein sequence ID" value="KZS96055.1"/>
    <property type="molecule type" value="Genomic_DNA"/>
</dbReference>
<evidence type="ECO:0000256" key="2">
    <source>
        <dbReference type="SAM" id="MobiDB-lite"/>
    </source>
</evidence>
<dbReference type="Pfam" id="PF25701">
    <property type="entry name" value="RRM_YTH1"/>
    <property type="match status" value="1"/>
</dbReference>
<evidence type="ECO:0000259" key="4">
    <source>
        <dbReference type="PROSITE" id="PS50882"/>
    </source>
</evidence>
<feature type="domain" description="YTH" evidence="4">
    <location>
        <begin position="670"/>
        <end position="807"/>
    </location>
</feature>
<dbReference type="CDD" id="cd21134">
    <property type="entry name" value="YTH"/>
    <property type="match status" value="1"/>
</dbReference>
<dbReference type="PANTHER" id="PTHR12357:SF3">
    <property type="entry name" value="YTH DOMAIN-CONTAINING PROTEIN 1"/>
    <property type="match status" value="1"/>
</dbReference>
<feature type="compositionally biased region" description="Low complexity" evidence="2">
    <location>
        <begin position="1018"/>
        <end position="1044"/>
    </location>
</feature>
<feature type="compositionally biased region" description="Low complexity" evidence="2">
    <location>
        <begin position="391"/>
        <end position="403"/>
    </location>
</feature>
<dbReference type="Gene3D" id="3.10.590.10">
    <property type="entry name" value="ph1033 like domains"/>
    <property type="match status" value="2"/>
</dbReference>
<dbReference type="Gene3D" id="3.30.70.330">
    <property type="match status" value="1"/>
</dbReference>
<organism evidence="5 6">
    <name type="scientific">Sistotremastrum niveocremeum HHB9708</name>
    <dbReference type="NCBI Taxonomy" id="1314777"/>
    <lineage>
        <taxon>Eukaryota</taxon>
        <taxon>Fungi</taxon>
        <taxon>Dikarya</taxon>
        <taxon>Basidiomycota</taxon>
        <taxon>Agaricomycotina</taxon>
        <taxon>Agaricomycetes</taxon>
        <taxon>Sistotremastrales</taxon>
        <taxon>Sistotremastraceae</taxon>
        <taxon>Sertulicium</taxon>
        <taxon>Sertulicium niveocremeum</taxon>
    </lineage>
</organism>
<feature type="compositionally biased region" description="Polar residues" evidence="2">
    <location>
        <begin position="126"/>
        <end position="153"/>
    </location>
</feature>
<dbReference type="InterPro" id="IPR035979">
    <property type="entry name" value="RBD_domain_sf"/>
</dbReference>
<feature type="region of interest" description="Disordered" evidence="2">
    <location>
        <begin position="390"/>
        <end position="470"/>
    </location>
</feature>
<feature type="region of interest" description="Disordered" evidence="2">
    <location>
        <begin position="58"/>
        <end position="305"/>
    </location>
</feature>
<dbReference type="Pfam" id="PF04146">
    <property type="entry name" value="YTH"/>
    <property type="match status" value="1"/>
</dbReference>
<dbReference type="InterPro" id="IPR012677">
    <property type="entry name" value="Nucleotide-bd_a/b_plait_sf"/>
</dbReference>
<dbReference type="GO" id="GO:0005654">
    <property type="term" value="C:nucleoplasm"/>
    <property type="evidence" value="ECO:0007669"/>
    <property type="project" value="TreeGrafter"/>
</dbReference>
<dbReference type="Proteomes" id="UP000076722">
    <property type="component" value="Unassembled WGS sequence"/>
</dbReference>
<feature type="region of interest" description="Disordered" evidence="2">
    <location>
        <begin position="736"/>
        <end position="954"/>
    </location>
</feature>
<evidence type="ECO:0000256" key="1">
    <source>
        <dbReference type="PROSITE-ProRule" id="PRU00176"/>
    </source>
</evidence>
<dbReference type="CDD" id="cd00590">
    <property type="entry name" value="RRM_SF"/>
    <property type="match status" value="1"/>
</dbReference>
<protein>
    <recommendedName>
        <fullName evidence="7">YTH domain-containing protein</fullName>
    </recommendedName>
</protein>
<sequence>MANRVPAISLSDEHELMATTTSALDGAGSNGLVLPHLPQLSFGQALYDHLPSVRPGTLPNDSAINGADTPIASSDPSKLHLLDGAFGFPMHDSSQQSKEESSSEDNSAASQPGQRRPGPSARKGDTQSQPSSTRRSGSRQNFPPAQYYSQSITPRDGYQPSPSGVQQYSSHYPPAQAPGIYTQRPGYMGQYTVSQQPHPQALQSSPGFAYPPHTFPHPGRPDSNIMQQPMLNPYSSTQMAPSIHASSPIYPYHQQPSPDSHGPSFVDLSSEPPTSSTSTPPIHTSVPTSSGTLFQPGPYPGSSNVPHFAYPPHSFSQSTPSLYTSSYPQNPYSQAYYTPQASEEVKGTWWYLPASVPSSSSHYEPPQVPYPNPPYQMGYSVPQFDPYHGVSSPSSSMFSTSPTQRIPHSPASAPAPETSRLRAPAAPAASSAGSNPAVPRILSDEKSAGSPPPSSPARSGHKSYRPNPPAHRSEWVMWVGNVPSDATHDELWRFFNQSNSSALPSLLPSNLLSSPDDDVWGGVSSVFLISRSNCAFVNFESQNHLECAVNHFNGQPLRPNDPKCPRLVCRVRRRDDDLKAGVGGQRGLGMHTRWVREQKGKGKFVDTSDDAAEDTSEPPVSAGSQPGPSIGSHDSASREDDSSQSGPKNTGSSDSYASTTSSFLARYLPQRYFILKSLTQFDLNLSVERGMWATQIHNEPVLDQAYRTSQDVFLIFGANKTGEFFGYARMAGPVSRSESVPWASRSDAPTSPRSLVGSPVRPRASVEEQERAAKDQGGTPSSAGAARKAFLFSPSEQRMAASSPSALTPGEEERFQVAKEAGTFPHPPGQRWSSPPHIQLEGAPAETRASTYPKSNREVSTDTRTRSRPPQEADRSSHEPGASSMPLQTASRSQPRTSSREKPASSARSPADDDGVRRRDTWSQEEAQGKLPPGHAPESKPRGETGEDAWGVPFKIEWIRTTKLSFLRTRHLRNPWNHDREVKVSRDGTEIEPSVGAALLAEWDKLASEPQPPPSAPSAPSASRRGGAGSRASFRSGSSALTHSHSSHSHHHHQSQGERS</sequence>
<feature type="region of interest" description="Disordered" evidence="2">
    <location>
        <begin position="579"/>
        <end position="657"/>
    </location>
</feature>
<proteinExistence type="predicted"/>
<feature type="compositionally biased region" description="Polar residues" evidence="2">
    <location>
        <begin position="224"/>
        <end position="240"/>
    </location>
</feature>
<feature type="compositionally biased region" description="Basic and acidic residues" evidence="2">
    <location>
        <begin position="976"/>
        <end position="989"/>
    </location>
</feature>
<dbReference type="GO" id="GO:0000381">
    <property type="term" value="P:regulation of alternative mRNA splicing, via spliceosome"/>
    <property type="evidence" value="ECO:0007669"/>
    <property type="project" value="TreeGrafter"/>
</dbReference>
<feature type="compositionally biased region" description="Basic and acidic residues" evidence="2">
    <location>
        <begin position="910"/>
        <end position="922"/>
    </location>
</feature>
<name>A0A164XJZ8_9AGAM</name>
<evidence type="ECO:0000313" key="5">
    <source>
        <dbReference type="EMBL" id="KZS96055.1"/>
    </source>
</evidence>
<dbReference type="InterPro" id="IPR000504">
    <property type="entry name" value="RRM_dom"/>
</dbReference>
<feature type="region of interest" description="Disordered" evidence="2">
    <location>
        <begin position="971"/>
        <end position="1060"/>
    </location>
</feature>
<dbReference type="InterPro" id="IPR007275">
    <property type="entry name" value="YTH_domain"/>
</dbReference>
<evidence type="ECO:0008006" key="7">
    <source>
        <dbReference type="Google" id="ProtNLM"/>
    </source>
</evidence>
<feature type="compositionally biased region" description="Polar residues" evidence="2">
    <location>
        <begin position="794"/>
        <end position="806"/>
    </location>
</feature>